<keyword evidence="6" id="KW-1185">Reference proteome</keyword>
<dbReference type="SUPFAM" id="SSF46785">
    <property type="entry name" value="Winged helix' DNA-binding domain"/>
    <property type="match status" value="1"/>
</dbReference>
<evidence type="ECO:0000256" key="1">
    <source>
        <dbReference type="ARBA" id="ARBA00023015"/>
    </source>
</evidence>
<dbReference type="SUPFAM" id="SSF48008">
    <property type="entry name" value="GntR ligand-binding domain-like"/>
    <property type="match status" value="1"/>
</dbReference>
<dbReference type="Gene3D" id="1.20.120.530">
    <property type="entry name" value="GntR ligand-binding domain-like"/>
    <property type="match status" value="1"/>
</dbReference>
<sequence length="234" mass="25852">MAEGAETVDVEDLRIDANPTLVREHALTKLRSAIASGLYPPGKRLVERELCEVLGVSRTSVREALRQLQAEGLIEAGPRRNIMVARVSLEDARDIYDLRALIETEAVRRVVERKDPEVVKRLQAMMKDIRRIVRKKDVPALAEQAGAFYEEILVASGSRIIAETGKQLLKRVSYLRLTAMSGPQRLDQGMSEWERIVDAVAAGDSAGAVEAVRDHIVNSRDSIFAVAEREGAVG</sequence>
<dbReference type="AlphaFoldDB" id="A0A931MME6"/>
<protein>
    <submittedName>
        <fullName evidence="5">GntR family transcriptional regulator</fullName>
    </submittedName>
</protein>
<evidence type="ECO:0000256" key="2">
    <source>
        <dbReference type="ARBA" id="ARBA00023125"/>
    </source>
</evidence>
<keyword evidence="3" id="KW-0804">Transcription</keyword>
<dbReference type="CDD" id="cd07377">
    <property type="entry name" value="WHTH_GntR"/>
    <property type="match status" value="1"/>
</dbReference>
<dbReference type="InterPro" id="IPR008920">
    <property type="entry name" value="TF_FadR/GntR_C"/>
</dbReference>
<dbReference type="Pfam" id="PF00392">
    <property type="entry name" value="GntR"/>
    <property type="match status" value="1"/>
</dbReference>
<dbReference type="InterPro" id="IPR036388">
    <property type="entry name" value="WH-like_DNA-bd_sf"/>
</dbReference>
<dbReference type="InterPro" id="IPR036390">
    <property type="entry name" value="WH_DNA-bd_sf"/>
</dbReference>
<feature type="domain" description="HTH gntR-type" evidence="4">
    <location>
        <begin position="20"/>
        <end position="87"/>
    </location>
</feature>
<dbReference type="PANTHER" id="PTHR43537">
    <property type="entry name" value="TRANSCRIPTIONAL REGULATOR, GNTR FAMILY"/>
    <property type="match status" value="1"/>
</dbReference>
<organism evidence="5 6">
    <name type="scientific">Novosphingobium aureum</name>
    <dbReference type="NCBI Taxonomy" id="2792964"/>
    <lineage>
        <taxon>Bacteria</taxon>
        <taxon>Pseudomonadati</taxon>
        <taxon>Pseudomonadota</taxon>
        <taxon>Alphaproteobacteria</taxon>
        <taxon>Sphingomonadales</taxon>
        <taxon>Sphingomonadaceae</taxon>
        <taxon>Novosphingobium</taxon>
    </lineage>
</organism>
<evidence type="ECO:0000259" key="4">
    <source>
        <dbReference type="PROSITE" id="PS50949"/>
    </source>
</evidence>
<gene>
    <name evidence="5" type="ORF">I5E68_14010</name>
</gene>
<dbReference type="PANTHER" id="PTHR43537:SF24">
    <property type="entry name" value="GLUCONATE OPERON TRANSCRIPTIONAL REPRESSOR"/>
    <property type="match status" value="1"/>
</dbReference>
<dbReference type="InterPro" id="IPR011711">
    <property type="entry name" value="GntR_C"/>
</dbReference>
<reference evidence="5" key="1">
    <citation type="submission" date="2020-11" db="EMBL/GenBank/DDBJ databases">
        <title>Novosphingobium aureum sp. nov., a marine bacterium isolated from sediment of a salt flat.</title>
        <authorList>
            <person name="Yoo Y."/>
            <person name="Kim J.-J."/>
        </authorList>
    </citation>
    <scope>NUCLEOTIDE SEQUENCE</scope>
    <source>
        <strain evidence="5">YJ-S2-02</strain>
    </source>
</reference>
<accession>A0A931MME6</accession>
<dbReference type="GO" id="GO:0003677">
    <property type="term" value="F:DNA binding"/>
    <property type="evidence" value="ECO:0007669"/>
    <property type="project" value="UniProtKB-KW"/>
</dbReference>
<name>A0A931MME6_9SPHN</name>
<dbReference type="SMART" id="SM00895">
    <property type="entry name" value="FCD"/>
    <property type="match status" value="1"/>
</dbReference>
<keyword evidence="1" id="KW-0805">Transcription regulation</keyword>
<dbReference type="EMBL" id="JADZGI010000002">
    <property type="protein sequence ID" value="MBH0114056.1"/>
    <property type="molecule type" value="Genomic_DNA"/>
</dbReference>
<dbReference type="GO" id="GO:0003700">
    <property type="term" value="F:DNA-binding transcription factor activity"/>
    <property type="evidence" value="ECO:0007669"/>
    <property type="project" value="InterPro"/>
</dbReference>
<evidence type="ECO:0000313" key="6">
    <source>
        <dbReference type="Proteomes" id="UP000617634"/>
    </source>
</evidence>
<dbReference type="SMART" id="SM00345">
    <property type="entry name" value="HTH_GNTR"/>
    <property type="match status" value="1"/>
</dbReference>
<dbReference type="Pfam" id="PF07729">
    <property type="entry name" value="FCD"/>
    <property type="match status" value="1"/>
</dbReference>
<evidence type="ECO:0000313" key="5">
    <source>
        <dbReference type="EMBL" id="MBH0114056.1"/>
    </source>
</evidence>
<proteinExistence type="predicted"/>
<comment type="caution">
    <text evidence="5">The sequence shown here is derived from an EMBL/GenBank/DDBJ whole genome shotgun (WGS) entry which is preliminary data.</text>
</comment>
<dbReference type="InterPro" id="IPR000524">
    <property type="entry name" value="Tscrpt_reg_HTH_GntR"/>
</dbReference>
<dbReference type="Proteomes" id="UP000617634">
    <property type="component" value="Unassembled WGS sequence"/>
</dbReference>
<dbReference type="PRINTS" id="PR00035">
    <property type="entry name" value="HTHGNTR"/>
</dbReference>
<evidence type="ECO:0000256" key="3">
    <source>
        <dbReference type="ARBA" id="ARBA00023163"/>
    </source>
</evidence>
<keyword evidence="2" id="KW-0238">DNA-binding</keyword>
<dbReference type="PROSITE" id="PS50949">
    <property type="entry name" value="HTH_GNTR"/>
    <property type="match status" value="1"/>
</dbReference>
<dbReference type="Gene3D" id="1.10.10.10">
    <property type="entry name" value="Winged helix-like DNA-binding domain superfamily/Winged helix DNA-binding domain"/>
    <property type="match status" value="1"/>
</dbReference>